<reference evidence="2" key="1">
    <citation type="submission" date="2019-08" db="EMBL/GenBank/DDBJ databases">
        <title>Reference gene set and small RNA set construction with multiple tissues from Davidia involucrata Baill.</title>
        <authorList>
            <person name="Yang H."/>
            <person name="Zhou C."/>
            <person name="Li G."/>
            <person name="Wang J."/>
            <person name="Gao P."/>
            <person name="Wang M."/>
            <person name="Wang R."/>
            <person name="Zhao Y."/>
        </authorList>
    </citation>
    <scope>NUCLEOTIDE SEQUENCE</scope>
    <source>
        <tissue evidence="2">Mixed with DoveR01_LX</tissue>
    </source>
</reference>
<evidence type="ECO:0000256" key="1">
    <source>
        <dbReference type="SAM" id="Phobius"/>
    </source>
</evidence>
<keyword evidence="1" id="KW-0812">Transmembrane</keyword>
<evidence type="ECO:0000313" key="2">
    <source>
        <dbReference type="EMBL" id="MPA74527.1"/>
    </source>
</evidence>
<dbReference type="GO" id="GO:0009507">
    <property type="term" value="C:chloroplast"/>
    <property type="evidence" value="ECO:0007669"/>
    <property type="project" value="TreeGrafter"/>
</dbReference>
<feature type="transmembrane region" description="Helical" evidence="1">
    <location>
        <begin position="254"/>
        <end position="275"/>
    </location>
</feature>
<sequence>MELQTACGWLHNHNPKIRLFPNQQFFSHHTVFTPYSVRNKTSRLRDGRLGFQNAIKSNLVPGLRRTMKDFALPSLKRGAILCASNSNPEAKLNFYGKEVTGLQLNGLGGLEPLRGKSGSVSFYGLTHQVVEEGKLVSAPFKENTGSFLWVLAPVALISSLVLPQFFLFIAIDSFIKDEILSEIVASFSSEVMFYIGLAIFLLVTDRVQKPYLQFSPKRWGLITGLRGYLASAFFTTGFKVVAPLFAVYVTWPLLGLPALVSVAPFLLGCLAQVAFEAGLDKHGSSCWPLVPIIFEVYRLYQLSKAAHFMERLMFAMKGVPASPEVLEKSGALVAMIVTFQILGVICLWSLMTFLLRLFPSRPVAEKY</sequence>
<keyword evidence="1" id="KW-1133">Transmembrane helix</keyword>
<name>A0A5B7C0U5_DAVIN</name>
<feature type="transmembrane region" description="Helical" evidence="1">
    <location>
        <begin position="332"/>
        <end position="358"/>
    </location>
</feature>
<feature type="transmembrane region" description="Helical" evidence="1">
    <location>
        <begin position="183"/>
        <end position="204"/>
    </location>
</feature>
<proteinExistence type="predicted"/>
<feature type="transmembrane region" description="Helical" evidence="1">
    <location>
        <begin position="147"/>
        <end position="171"/>
    </location>
</feature>
<keyword evidence="1" id="KW-0472">Membrane</keyword>
<organism evidence="2">
    <name type="scientific">Davidia involucrata</name>
    <name type="common">Dove tree</name>
    <dbReference type="NCBI Taxonomy" id="16924"/>
    <lineage>
        <taxon>Eukaryota</taxon>
        <taxon>Viridiplantae</taxon>
        <taxon>Streptophyta</taxon>
        <taxon>Embryophyta</taxon>
        <taxon>Tracheophyta</taxon>
        <taxon>Spermatophyta</taxon>
        <taxon>Magnoliopsida</taxon>
        <taxon>eudicotyledons</taxon>
        <taxon>Gunneridae</taxon>
        <taxon>Pentapetalae</taxon>
        <taxon>asterids</taxon>
        <taxon>Cornales</taxon>
        <taxon>Nyssaceae</taxon>
        <taxon>Davidia</taxon>
    </lineage>
</organism>
<dbReference type="AlphaFoldDB" id="A0A5B7C0U5"/>
<dbReference type="PANTHER" id="PTHR33918:SF4">
    <property type="entry name" value="ABC-2 TYPE TRANSPORTER DOMAIN-CONTAINING PROTEIN"/>
    <property type="match status" value="1"/>
</dbReference>
<protein>
    <submittedName>
        <fullName evidence="2">Uncharacterized protein</fullName>
    </submittedName>
</protein>
<gene>
    <name evidence="2" type="ORF">Din_043968</name>
</gene>
<feature type="transmembrane region" description="Helical" evidence="1">
    <location>
        <begin position="225"/>
        <end position="248"/>
    </location>
</feature>
<dbReference type="EMBL" id="GHES01043968">
    <property type="protein sequence ID" value="MPA74527.1"/>
    <property type="molecule type" value="Transcribed_RNA"/>
</dbReference>
<dbReference type="PANTHER" id="PTHR33918">
    <property type="entry name" value="OS01G0704200 PROTEIN"/>
    <property type="match status" value="1"/>
</dbReference>
<accession>A0A5B7C0U5</accession>